<keyword evidence="2" id="KW-0326">Glycosidase</keyword>
<dbReference type="OrthoDB" id="3008008at2759"/>
<evidence type="ECO:0000313" key="5">
    <source>
        <dbReference type="Proteomes" id="UP000007148"/>
    </source>
</evidence>
<protein>
    <recommendedName>
        <fullName evidence="3">Glycoside hydrolase family 31 TIM barrel domain-containing protein</fullName>
    </recommendedName>
</protein>
<organism evidence="4 5">
    <name type="scientific">Serendipita indica (strain DSM 11827)</name>
    <name type="common">Root endophyte fungus</name>
    <name type="synonym">Piriformospora indica</name>
    <dbReference type="NCBI Taxonomy" id="1109443"/>
    <lineage>
        <taxon>Eukaryota</taxon>
        <taxon>Fungi</taxon>
        <taxon>Dikarya</taxon>
        <taxon>Basidiomycota</taxon>
        <taxon>Agaricomycotina</taxon>
        <taxon>Agaricomycetes</taxon>
        <taxon>Sebacinales</taxon>
        <taxon>Serendipitaceae</taxon>
        <taxon>Serendipita</taxon>
    </lineage>
</organism>
<dbReference type="GO" id="GO:0004553">
    <property type="term" value="F:hydrolase activity, hydrolyzing O-glycosyl compounds"/>
    <property type="evidence" value="ECO:0007669"/>
    <property type="project" value="InterPro"/>
</dbReference>
<comment type="caution">
    <text evidence="4">The sequence shown here is derived from an EMBL/GenBank/DDBJ whole genome shotgun (WGS) entry which is preliminary data.</text>
</comment>
<evidence type="ECO:0000256" key="1">
    <source>
        <dbReference type="ARBA" id="ARBA00007806"/>
    </source>
</evidence>
<name>G4TXQ4_SERID</name>
<gene>
    <name evidence="4" type="ORF">PIIN_10097</name>
</gene>
<dbReference type="GO" id="GO:0005975">
    <property type="term" value="P:carbohydrate metabolic process"/>
    <property type="evidence" value="ECO:0007669"/>
    <property type="project" value="InterPro"/>
</dbReference>
<dbReference type="InterPro" id="IPR000322">
    <property type="entry name" value="Glyco_hydro_31_TIM"/>
</dbReference>
<accession>G4TXQ4</accession>
<proteinExistence type="inferred from homology"/>
<feature type="domain" description="Glycoside hydrolase family 31 TIM barrel" evidence="3">
    <location>
        <begin position="15"/>
        <end position="62"/>
    </location>
</feature>
<dbReference type="AlphaFoldDB" id="G4TXQ4"/>
<dbReference type="InterPro" id="IPR017853">
    <property type="entry name" value="GH"/>
</dbReference>
<keyword evidence="2" id="KW-0378">Hydrolase</keyword>
<reference evidence="4 5" key="1">
    <citation type="journal article" date="2011" name="PLoS Pathog.">
        <title>Endophytic Life Strategies Decoded by Genome and Transcriptome Analyses of the Mutualistic Root Symbiont Piriformospora indica.</title>
        <authorList>
            <person name="Zuccaro A."/>
            <person name="Lahrmann U."/>
            <person name="Guldener U."/>
            <person name="Langen G."/>
            <person name="Pfiffi S."/>
            <person name="Biedenkopf D."/>
            <person name="Wong P."/>
            <person name="Samans B."/>
            <person name="Grimm C."/>
            <person name="Basiewicz M."/>
            <person name="Murat C."/>
            <person name="Martin F."/>
            <person name="Kogel K.H."/>
        </authorList>
    </citation>
    <scope>NUCLEOTIDE SEQUENCE [LARGE SCALE GENOMIC DNA]</scope>
    <source>
        <strain evidence="4 5">DSM 11827</strain>
    </source>
</reference>
<dbReference type="HOGENOM" id="CLU_1496808_0_0_1"/>
<sequence length="180" mass="19677">MPRLSDRTAPVDAVHHNGLLMEYDIHKLYGSMMSMATREAMLARRPGVRPLIIPRSTFAGVGPRSVSGSPRSNNIEEIATDGAQAVDGDFVIGPVNDTTLVAYKYLVAASFCGSYRTERKFLEVFAYLGSPPGSLLTLTKRDGGHPRNWLYTIQIGHYTLLKMIPSHSVSLMAILATPIS</sequence>
<comment type="similarity">
    <text evidence="1 2">Belongs to the glycosyl hydrolase 31 family.</text>
</comment>
<evidence type="ECO:0000259" key="3">
    <source>
        <dbReference type="Pfam" id="PF01055"/>
    </source>
</evidence>
<keyword evidence="5" id="KW-1185">Reference proteome</keyword>
<evidence type="ECO:0000313" key="4">
    <source>
        <dbReference type="EMBL" id="CCA76097.1"/>
    </source>
</evidence>
<dbReference type="Proteomes" id="UP000007148">
    <property type="component" value="Unassembled WGS sequence"/>
</dbReference>
<evidence type="ECO:0000256" key="2">
    <source>
        <dbReference type="RuleBase" id="RU361185"/>
    </source>
</evidence>
<dbReference type="Pfam" id="PF01055">
    <property type="entry name" value="Glyco_hydro_31_2nd"/>
    <property type="match status" value="1"/>
</dbReference>
<dbReference type="InParanoid" id="G4TXQ4"/>
<dbReference type="STRING" id="1109443.G4TXQ4"/>
<dbReference type="SUPFAM" id="SSF51445">
    <property type="entry name" value="(Trans)glycosidases"/>
    <property type="match status" value="1"/>
</dbReference>
<dbReference type="Gene3D" id="3.20.20.80">
    <property type="entry name" value="Glycosidases"/>
    <property type="match status" value="1"/>
</dbReference>
<dbReference type="EMBL" id="CAFZ01000608">
    <property type="protein sequence ID" value="CCA76097.1"/>
    <property type="molecule type" value="Genomic_DNA"/>
</dbReference>